<keyword evidence="4 7" id="KW-0413">Isomerase</keyword>
<dbReference type="EMBL" id="CYTW01000007">
    <property type="protein sequence ID" value="CUK14602.1"/>
    <property type="molecule type" value="Genomic_DNA"/>
</dbReference>
<dbReference type="GO" id="GO:0016855">
    <property type="term" value="F:racemase and epimerase activity, acting on amino acids and derivatives"/>
    <property type="evidence" value="ECO:0007669"/>
    <property type="project" value="UniProtKB-UniRule"/>
</dbReference>
<dbReference type="SMART" id="SM00922">
    <property type="entry name" value="MR_MLE"/>
    <property type="match status" value="1"/>
</dbReference>
<comment type="similarity">
    <text evidence="1 7">Belongs to the mandelate racemase/muconate lactonizing enzyme family.</text>
</comment>
<dbReference type="Pfam" id="PF13378">
    <property type="entry name" value="MR_MLE_C"/>
    <property type="match status" value="1"/>
</dbReference>
<evidence type="ECO:0000256" key="2">
    <source>
        <dbReference type="ARBA" id="ARBA00022723"/>
    </source>
</evidence>
<dbReference type="PANTHER" id="PTHR48080:SF3">
    <property type="entry name" value="ENOLASE SUPERFAMILY MEMBER DDB_G0284701"/>
    <property type="match status" value="1"/>
</dbReference>
<feature type="binding site" evidence="6">
    <location>
        <position position="218"/>
    </location>
    <ligand>
        <name>Mg(2+)</name>
        <dbReference type="ChEBI" id="CHEBI:18420"/>
    </ligand>
</feature>
<gene>
    <name evidence="9" type="primary">ycjG</name>
    <name evidence="9" type="ORF">PH7735_03939</name>
</gene>
<reference evidence="10" key="1">
    <citation type="submission" date="2015-09" db="EMBL/GenBank/DDBJ databases">
        <authorList>
            <person name="Rodrigo-Torres Lidia"/>
            <person name="Arahal R.David."/>
        </authorList>
    </citation>
    <scope>NUCLEOTIDE SEQUENCE [LARGE SCALE GENOMIC DNA]</scope>
    <source>
        <strain evidence="10">CECT 7735</strain>
    </source>
</reference>
<protein>
    <recommendedName>
        <fullName evidence="7">Dipeptide epimerase</fullName>
        <ecNumber evidence="7">5.1.1.-</ecNumber>
    </recommendedName>
</protein>
<comment type="cofactor">
    <cofactor evidence="6 7">
        <name>Mg(2+)</name>
        <dbReference type="ChEBI" id="CHEBI:18420"/>
    </cofactor>
    <text evidence="6 7">Binds 1 Mg(2+) ion per subunit.</text>
</comment>
<evidence type="ECO:0000259" key="8">
    <source>
        <dbReference type="SMART" id="SM00922"/>
    </source>
</evidence>
<dbReference type="Gene3D" id="3.30.390.10">
    <property type="entry name" value="Enolase-like, N-terminal domain"/>
    <property type="match status" value="1"/>
</dbReference>
<dbReference type="EC" id="5.1.1.-" evidence="7"/>
<dbReference type="Pfam" id="PF02746">
    <property type="entry name" value="MR_MLE_N"/>
    <property type="match status" value="1"/>
</dbReference>
<dbReference type="Proteomes" id="UP000051870">
    <property type="component" value="Unassembled WGS sequence"/>
</dbReference>
<feature type="active site" description="Proton acceptor; specific for (S)-substrate epimerization" evidence="5">
    <location>
        <position position="240"/>
    </location>
</feature>
<proteinExistence type="inferred from homology"/>
<dbReference type="InterPro" id="IPR036849">
    <property type="entry name" value="Enolase-like_C_sf"/>
</dbReference>
<dbReference type="InterPro" id="IPR013341">
    <property type="entry name" value="Mandelate_racemase_N_dom"/>
</dbReference>
<feature type="binding site" evidence="6">
    <location>
        <position position="195"/>
    </location>
    <ligand>
        <name>Mg(2+)</name>
        <dbReference type="ChEBI" id="CHEBI:18420"/>
    </ligand>
</feature>
<dbReference type="SFLD" id="SFLDG00180">
    <property type="entry name" value="muconate_cycloisomerase"/>
    <property type="match status" value="1"/>
</dbReference>
<evidence type="ECO:0000256" key="1">
    <source>
        <dbReference type="ARBA" id="ARBA00008031"/>
    </source>
</evidence>
<name>A0A0P1II78_9RHOB</name>
<evidence type="ECO:0000256" key="7">
    <source>
        <dbReference type="RuleBase" id="RU366006"/>
    </source>
</evidence>
<dbReference type="InterPro" id="IPR013342">
    <property type="entry name" value="Mandelate_racemase_C"/>
</dbReference>
<feature type="binding site" evidence="6">
    <location>
        <position position="169"/>
    </location>
    <ligand>
        <name>Mg(2+)</name>
        <dbReference type="ChEBI" id="CHEBI:18420"/>
    </ligand>
</feature>
<dbReference type="SFLD" id="SFLDS00001">
    <property type="entry name" value="Enolase"/>
    <property type="match status" value="1"/>
</dbReference>
<dbReference type="SFLD" id="SFLDF00010">
    <property type="entry name" value="dipeptide_epimerase"/>
    <property type="match status" value="1"/>
</dbReference>
<dbReference type="NCBIfam" id="NF042940">
    <property type="entry name" value="racemase_DgcA"/>
    <property type="match status" value="1"/>
</dbReference>
<dbReference type="PANTHER" id="PTHR48080">
    <property type="entry name" value="D-GALACTONATE DEHYDRATASE-RELATED"/>
    <property type="match status" value="1"/>
</dbReference>
<evidence type="ECO:0000256" key="6">
    <source>
        <dbReference type="PIRSR" id="PIRSR634603-3"/>
    </source>
</evidence>
<dbReference type="InterPro" id="IPR029017">
    <property type="entry name" value="Enolase-like_N"/>
</dbReference>
<dbReference type="RefSeq" id="WP_058313094.1">
    <property type="nucleotide sequence ID" value="NZ_CYTW01000007.1"/>
</dbReference>
<dbReference type="InterPro" id="IPR034603">
    <property type="entry name" value="Dipeptide_epimerase"/>
</dbReference>
<evidence type="ECO:0000313" key="9">
    <source>
        <dbReference type="EMBL" id="CUK14602.1"/>
    </source>
</evidence>
<dbReference type="InterPro" id="IPR029065">
    <property type="entry name" value="Enolase_C-like"/>
</dbReference>
<feature type="active site" description="Proton acceptor; specific for (R)-substrate epimerization" evidence="5">
    <location>
        <position position="144"/>
    </location>
</feature>
<dbReference type="GeneID" id="83882906"/>
<dbReference type="AlphaFoldDB" id="A0A0P1II78"/>
<dbReference type="InterPro" id="IPR034593">
    <property type="entry name" value="DgoD-like"/>
</dbReference>
<sequence>MQISVTRDVFKLAQVFTISRGSRTEAKVLTVKITDGDFAGWGECVPYARYDETLESVTAEIESLPAEFDRMALYDLLPAGAARNAVDCALWDLEAKKAGKPAWELAGLSAPGPEVTAYTLSLGTPKSMQEQAAKNAFRPLLKIKLGTPDDMPRLEAVRAGAPNSTIIVDANEGWSAEVYADLAPHLVRLGVALVEQPLPAGDDDALLGMDRPVPVCADESCHDRNSLAKLKGKYDVVNIKLDKTGGLTEALALRDAALAEGYDVMVGCMVGSSLAMAPATLVAQGAVVTDLDGPLLLAEDRETPLLFDAEGVHPPKAALWG</sequence>
<evidence type="ECO:0000256" key="5">
    <source>
        <dbReference type="PIRSR" id="PIRSR634603-1"/>
    </source>
</evidence>
<accession>A0A0P1II78</accession>
<keyword evidence="2 6" id="KW-0479">Metal-binding</keyword>
<dbReference type="STRING" id="1715693.PH7735_03939"/>
<evidence type="ECO:0000313" key="10">
    <source>
        <dbReference type="Proteomes" id="UP000051870"/>
    </source>
</evidence>
<dbReference type="SUPFAM" id="SSF51604">
    <property type="entry name" value="Enolase C-terminal domain-like"/>
    <property type="match status" value="1"/>
</dbReference>
<dbReference type="CDD" id="cd03319">
    <property type="entry name" value="L-Ala-DL-Glu_epimerase"/>
    <property type="match status" value="1"/>
</dbReference>
<feature type="domain" description="Mandelate racemase/muconate lactonizing enzyme C-terminal" evidence="8">
    <location>
        <begin position="125"/>
        <end position="216"/>
    </location>
</feature>
<evidence type="ECO:0000256" key="4">
    <source>
        <dbReference type="ARBA" id="ARBA00023235"/>
    </source>
</evidence>
<dbReference type="GO" id="GO:0046872">
    <property type="term" value="F:metal ion binding"/>
    <property type="evidence" value="ECO:0007669"/>
    <property type="project" value="UniProtKB-KW"/>
</dbReference>
<dbReference type="SUPFAM" id="SSF54826">
    <property type="entry name" value="Enolase N-terminal domain-like"/>
    <property type="match status" value="1"/>
</dbReference>
<dbReference type="Gene3D" id="3.20.20.120">
    <property type="entry name" value="Enolase-like C-terminal domain"/>
    <property type="match status" value="1"/>
</dbReference>
<evidence type="ECO:0000256" key="3">
    <source>
        <dbReference type="ARBA" id="ARBA00022842"/>
    </source>
</evidence>
<organism evidence="9 10">
    <name type="scientific">Shimia thalassica</name>
    <dbReference type="NCBI Taxonomy" id="1715693"/>
    <lineage>
        <taxon>Bacteria</taxon>
        <taxon>Pseudomonadati</taxon>
        <taxon>Pseudomonadota</taxon>
        <taxon>Alphaproteobacteria</taxon>
        <taxon>Rhodobacterales</taxon>
        <taxon>Roseobacteraceae</taxon>
    </lineage>
</organism>
<keyword evidence="10" id="KW-1185">Reference proteome</keyword>
<keyword evidence="3 6" id="KW-0460">Magnesium</keyword>